<dbReference type="CDD" id="cd02252">
    <property type="entry name" value="nylC_like"/>
    <property type="match status" value="1"/>
</dbReference>
<evidence type="ECO:0000256" key="1">
    <source>
        <dbReference type="ARBA" id="ARBA00007068"/>
    </source>
</evidence>
<name>A0ABV7V964_9PROT</name>
<dbReference type="InterPro" id="IPR005321">
    <property type="entry name" value="Peptidase_S58_DmpA"/>
</dbReference>
<keyword evidence="3" id="KW-1185">Reference proteome</keyword>
<proteinExistence type="inferred from homology"/>
<dbReference type="SUPFAM" id="SSF56266">
    <property type="entry name" value="DmpA/ArgJ-like"/>
    <property type="match status" value="1"/>
</dbReference>
<dbReference type="Pfam" id="PF03576">
    <property type="entry name" value="Peptidase_S58"/>
    <property type="match status" value="1"/>
</dbReference>
<dbReference type="InterPro" id="IPR016117">
    <property type="entry name" value="ArgJ-like_dom_sf"/>
</dbReference>
<organism evidence="2 3">
    <name type="scientific">Ferrovibrio xuzhouensis</name>
    <dbReference type="NCBI Taxonomy" id="1576914"/>
    <lineage>
        <taxon>Bacteria</taxon>
        <taxon>Pseudomonadati</taxon>
        <taxon>Pseudomonadota</taxon>
        <taxon>Alphaproteobacteria</taxon>
        <taxon>Rhodospirillales</taxon>
        <taxon>Rhodospirillaceae</taxon>
        <taxon>Ferrovibrio</taxon>
    </lineage>
</organism>
<dbReference type="EMBL" id="JBHRYJ010000001">
    <property type="protein sequence ID" value="MFC3673998.1"/>
    <property type="molecule type" value="Genomic_DNA"/>
</dbReference>
<dbReference type="PANTHER" id="PTHR36512:SF3">
    <property type="entry name" value="BLR5678 PROTEIN"/>
    <property type="match status" value="1"/>
</dbReference>
<comment type="similarity">
    <text evidence="1">Belongs to the peptidase S58 family.</text>
</comment>
<dbReference type="RefSeq" id="WP_379720135.1">
    <property type="nucleotide sequence ID" value="NZ_JBHRYJ010000001.1"/>
</dbReference>
<gene>
    <name evidence="2" type="ORF">ACFOOQ_00480</name>
</gene>
<dbReference type="Gene3D" id="3.60.70.12">
    <property type="entry name" value="L-amino peptidase D-ALA esterase/amidase"/>
    <property type="match status" value="1"/>
</dbReference>
<dbReference type="PANTHER" id="PTHR36512">
    <property type="entry name" value="D-AMINOPEPTIDASE"/>
    <property type="match status" value="1"/>
</dbReference>
<accession>A0ABV7V964</accession>
<evidence type="ECO:0000313" key="3">
    <source>
        <dbReference type="Proteomes" id="UP001595711"/>
    </source>
</evidence>
<protein>
    <submittedName>
        <fullName evidence="2">P1 family peptidase</fullName>
    </submittedName>
</protein>
<dbReference type="Proteomes" id="UP001595711">
    <property type="component" value="Unassembled WGS sequence"/>
</dbReference>
<comment type="caution">
    <text evidence="2">The sequence shown here is derived from an EMBL/GenBank/DDBJ whole genome shotgun (WGS) entry which is preliminary data.</text>
</comment>
<reference evidence="3" key="1">
    <citation type="journal article" date="2019" name="Int. J. Syst. Evol. Microbiol.">
        <title>The Global Catalogue of Microorganisms (GCM) 10K type strain sequencing project: providing services to taxonomists for standard genome sequencing and annotation.</title>
        <authorList>
            <consortium name="The Broad Institute Genomics Platform"/>
            <consortium name="The Broad Institute Genome Sequencing Center for Infectious Disease"/>
            <person name="Wu L."/>
            <person name="Ma J."/>
        </authorList>
    </citation>
    <scope>NUCLEOTIDE SEQUENCE [LARGE SCALE GENOMIC DNA]</scope>
    <source>
        <strain evidence="3">KCTC 42182</strain>
    </source>
</reference>
<evidence type="ECO:0000313" key="2">
    <source>
        <dbReference type="EMBL" id="MFC3673998.1"/>
    </source>
</evidence>
<sequence length="351" mass="35315">MGKPGPHNLITDIAGLNVGHADDARLRSGVTVILPTHRAACSVDVRGGGSGTRETDLLRPEATMPAVDAVCLSGGSAFGLDAASGAMHWLAAQGRGYAVGGHRVPIVPAAILFDLNNGGDKAWGAEPPYRKLGWAACAAAGPASFPLGNTGAGYGAAAGRLKGGLGSASWVEDDGLIVAALVAVNAVGSVLTPGNRGFWAAPYEQAGEFGAIAPAAGAGNIDLGIAAESRIAPPQTATPHLGGHTCIGVVATNAVLDKTALRHVAGMAHDGLARAIRPVHTPFDGDTLFAIATADWQGPAGGDAARPWLIARIGSIAADCVARAVARGVWSADTLGHLKSAREQLNEGTDR</sequence>